<name>A0A517R3G4_9PLAN</name>
<reference evidence="1 2" key="1">
    <citation type="submission" date="2019-02" db="EMBL/GenBank/DDBJ databases">
        <title>Deep-cultivation of Planctomycetes and their phenomic and genomic characterization uncovers novel biology.</title>
        <authorList>
            <person name="Wiegand S."/>
            <person name="Jogler M."/>
            <person name="Boedeker C."/>
            <person name="Pinto D."/>
            <person name="Vollmers J."/>
            <person name="Rivas-Marin E."/>
            <person name="Kohn T."/>
            <person name="Peeters S.H."/>
            <person name="Heuer A."/>
            <person name="Rast P."/>
            <person name="Oberbeckmann S."/>
            <person name="Bunk B."/>
            <person name="Jeske O."/>
            <person name="Meyerdierks A."/>
            <person name="Storesund J.E."/>
            <person name="Kallscheuer N."/>
            <person name="Luecker S."/>
            <person name="Lage O.M."/>
            <person name="Pohl T."/>
            <person name="Merkel B.J."/>
            <person name="Hornburger P."/>
            <person name="Mueller R.-W."/>
            <person name="Bruemmer F."/>
            <person name="Labrenz M."/>
            <person name="Spormann A.M."/>
            <person name="Op den Camp H."/>
            <person name="Overmann J."/>
            <person name="Amann R."/>
            <person name="Jetten M.S.M."/>
            <person name="Mascher T."/>
            <person name="Medema M.H."/>
            <person name="Devos D.P."/>
            <person name="Kaster A.-K."/>
            <person name="Ovreas L."/>
            <person name="Rohde M."/>
            <person name="Galperin M.Y."/>
            <person name="Jogler C."/>
        </authorList>
    </citation>
    <scope>NUCLEOTIDE SEQUENCE [LARGE SCALE GENOMIC DNA]</scope>
    <source>
        <strain evidence="1 2">Pan189</strain>
    </source>
</reference>
<evidence type="ECO:0000313" key="1">
    <source>
        <dbReference type="EMBL" id="QDT38390.1"/>
    </source>
</evidence>
<keyword evidence="2" id="KW-1185">Reference proteome</keyword>
<gene>
    <name evidence="1" type="ORF">Pan189_27830</name>
</gene>
<dbReference type="KEGG" id="svp:Pan189_27830"/>
<accession>A0A517R3G4</accession>
<dbReference type="EMBL" id="CP036268">
    <property type="protein sequence ID" value="QDT38390.1"/>
    <property type="molecule type" value="Genomic_DNA"/>
</dbReference>
<dbReference type="AlphaFoldDB" id="A0A517R3G4"/>
<sequence>MHFITEKSLRSNPVVRVESDQAIAFGGLGETLSATRLKHWDEGPQILPLEPDDWFDPNRITYVYRENSLYNRRFLRRRRLKELPGQELTRMVEAAKYRGHDWETSRRHILTRAIERQIEARLALTA</sequence>
<proteinExistence type="predicted"/>
<dbReference type="RefSeq" id="WP_145364502.1">
    <property type="nucleotide sequence ID" value="NZ_CP036268.1"/>
</dbReference>
<protein>
    <submittedName>
        <fullName evidence="1">Uncharacterized protein</fullName>
    </submittedName>
</protein>
<dbReference type="Proteomes" id="UP000317318">
    <property type="component" value="Chromosome"/>
</dbReference>
<organism evidence="1 2">
    <name type="scientific">Stratiformator vulcanicus</name>
    <dbReference type="NCBI Taxonomy" id="2527980"/>
    <lineage>
        <taxon>Bacteria</taxon>
        <taxon>Pseudomonadati</taxon>
        <taxon>Planctomycetota</taxon>
        <taxon>Planctomycetia</taxon>
        <taxon>Planctomycetales</taxon>
        <taxon>Planctomycetaceae</taxon>
        <taxon>Stratiformator</taxon>
    </lineage>
</organism>
<dbReference type="OrthoDB" id="9862292at2"/>
<evidence type="ECO:0000313" key="2">
    <source>
        <dbReference type="Proteomes" id="UP000317318"/>
    </source>
</evidence>